<evidence type="ECO:0000313" key="2">
    <source>
        <dbReference type="Proteomes" id="UP001500280"/>
    </source>
</evidence>
<evidence type="ECO:0000313" key="1">
    <source>
        <dbReference type="EMBL" id="GAA1702870.1"/>
    </source>
</evidence>
<reference evidence="1 2" key="1">
    <citation type="journal article" date="2019" name="Int. J. Syst. Evol. Microbiol.">
        <title>The Global Catalogue of Microorganisms (GCM) 10K type strain sequencing project: providing services to taxonomists for standard genome sequencing and annotation.</title>
        <authorList>
            <consortium name="The Broad Institute Genomics Platform"/>
            <consortium name="The Broad Institute Genome Sequencing Center for Infectious Disease"/>
            <person name="Wu L."/>
            <person name="Ma J."/>
        </authorList>
    </citation>
    <scope>NUCLEOTIDE SEQUENCE [LARGE SCALE GENOMIC DNA]</scope>
    <source>
        <strain evidence="1 2">JCM 14307</strain>
    </source>
</reference>
<sequence length="140" mass="15413">MESWRDAASQRAQEALDGLFGTALELAEQQVGKQGGFAPFSLSMDAAGEGSIEMADEPDTAKVFEVLWAGLRAQRDDLVAVAVVADVQIDEDGWTDGIRVEAEHRDGIALAVVAPYRRKRLRRRVELGQFGLSKGERRVW</sequence>
<dbReference type="Proteomes" id="UP001500280">
    <property type="component" value="Unassembled WGS sequence"/>
</dbReference>
<organism evidence="1 2">
    <name type="scientific">Kribbella yunnanensis</name>
    <dbReference type="NCBI Taxonomy" id="190194"/>
    <lineage>
        <taxon>Bacteria</taxon>
        <taxon>Bacillati</taxon>
        <taxon>Actinomycetota</taxon>
        <taxon>Actinomycetes</taxon>
        <taxon>Propionibacteriales</taxon>
        <taxon>Kribbellaceae</taxon>
        <taxon>Kribbella</taxon>
    </lineage>
</organism>
<name>A0ABN2ID97_9ACTN</name>
<accession>A0ABN2ID97</accession>
<dbReference type="RefSeq" id="WP_344158683.1">
    <property type="nucleotide sequence ID" value="NZ_BAAANF010000018.1"/>
</dbReference>
<gene>
    <name evidence="1" type="ORF">GCM10009745_57760</name>
</gene>
<comment type="caution">
    <text evidence="1">The sequence shown here is derived from an EMBL/GenBank/DDBJ whole genome shotgun (WGS) entry which is preliminary data.</text>
</comment>
<dbReference type="EMBL" id="BAAANF010000018">
    <property type="protein sequence ID" value="GAA1702870.1"/>
    <property type="molecule type" value="Genomic_DNA"/>
</dbReference>
<protein>
    <submittedName>
        <fullName evidence="1">Uncharacterized protein</fullName>
    </submittedName>
</protein>
<proteinExistence type="predicted"/>
<keyword evidence="2" id="KW-1185">Reference proteome</keyword>